<evidence type="ECO:0008006" key="4">
    <source>
        <dbReference type="Google" id="ProtNLM"/>
    </source>
</evidence>
<dbReference type="EMBL" id="OENE01000004">
    <property type="protein sequence ID" value="SOS58314.1"/>
    <property type="molecule type" value="Genomic_DNA"/>
</dbReference>
<reference evidence="2 3" key="1">
    <citation type="submission" date="2017-11" db="EMBL/GenBank/DDBJ databases">
        <authorList>
            <person name="Duchaud E."/>
        </authorList>
    </citation>
    <scope>NUCLEOTIDE SEQUENCE [LARGE SCALE GENOMIC DNA]</scope>
    <source>
        <strain evidence="2 3">TNO010</strain>
    </source>
</reference>
<gene>
    <name evidence="2" type="ORF">TNO010_120118</name>
</gene>
<evidence type="ECO:0000313" key="2">
    <source>
        <dbReference type="EMBL" id="SOS58314.1"/>
    </source>
</evidence>
<dbReference type="RefSeq" id="WP_058884730.1">
    <property type="nucleotide sequence ID" value="NZ_JAFMUG010000009.1"/>
</dbReference>
<accession>A0A2I2LFG0</accession>
<keyword evidence="1" id="KW-0175">Coiled coil</keyword>
<evidence type="ECO:0000313" key="3">
    <source>
        <dbReference type="Proteomes" id="UP000490060"/>
    </source>
</evidence>
<dbReference type="GeneID" id="86818503"/>
<proteinExistence type="predicted"/>
<sequence>MSTPLEAIYLLEDKLKSLLNKYEFLKEENQVLRKDNAKLQGLLEEKTHDLTIKQEEYQLLKVAKTMRGSNEENRKETKQKINTLVREIDKCISLLNS</sequence>
<name>A0A2I2LFG0_9FLAO</name>
<evidence type="ECO:0000256" key="1">
    <source>
        <dbReference type="SAM" id="Coils"/>
    </source>
</evidence>
<organism evidence="2 3">
    <name type="scientific">Tenacibaculum finnmarkense genomovar ulcerans</name>
    <dbReference type="NCBI Taxonomy" id="2781388"/>
    <lineage>
        <taxon>Bacteria</taxon>
        <taxon>Pseudomonadati</taxon>
        <taxon>Bacteroidota</taxon>
        <taxon>Flavobacteriia</taxon>
        <taxon>Flavobacteriales</taxon>
        <taxon>Flavobacteriaceae</taxon>
        <taxon>Tenacibaculum</taxon>
        <taxon>Tenacibaculum finnmarkense</taxon>
    </lineage>
</organism>
<dbReference type="Proteomes" id="UP000490060">
    <property type="component" value="Unassembled WGS sequence"/>
</dbReference>
<dbReference type="AlphaFoldDB" id="A0A2I2LFG0"/>
<protein>
    <recommendedName>
        <fullName evidence="4">Cell division protein ZapB</fullName>
    </recommendedName>
</protein>
<feature type="coiled-coil region" evidence="1">
    <location>
        <begin position="8"/>
        <end position="45"/>
    </location>
</feature>